<comment type="caution">
    <text evidence="1">The sequence shown here is derived from an EMBL/GenBank/DDBJ whole genome shotgun (WGS) entry which is preliminary data.</text>
</comment>
<accession>A0ACB9FB47</accession>
<evidence type="ECO:0000313" key="2">
    <source>
        <dbReference type="Proteomes" id="UP001055811"/>
    </source>
</evidence>
<gene>
    <name evidence="1" type="ORF">L2E82_18961</name>
</gene>
<dbReference type="EMBL" id="CM042011">
    <property type="protein sequence ID" value="KAI3768360.1"/>
    <property type="molecule type" value="Genomic_DNA"/>
</dbReference>
<keyword evidence="2" id="KW-1185">Reference proteome</keyword>
<protein>
    <submittedName>
        <fullName evidence="1">Uncharacterized protein</fullName>
    </submittedName>
</protein>
<evidence type="ECO:0000313" key="1">
    <source>
        <dbReference type="EMBL" id="KAI3768360.1"/>
    </source>
</evidence>
<name>A0ACB9FB47_CICIN</name>
<reference evidence="2" key="1">
    <citation type="journal article" date="2022" name="Mol. Ecol. Resour.">
        <title>The genomes of chicory, endive, great burdock and yacon provide insights into Asteraceae palaeo-polyploidization history and plant inulin production.</title>
        <authorList>
            <person name="Fan W."/>
            <person name="Wang S."/>
            <person name="Wang H."/>
            <person name="Wang A."/>
            <person name="Jiang F."/>
            <person name="Liu H."/>
            <person name="Zhao H."/>
            <person name="Xu D."/>
            <person name="Zhang Y."/>
        </authorList>
    </citation>
    <scope>NUCLEOTIDE SEQUENCE [LARGE SCALE GENOMIC DNA]</scope>
    <source>
        <strain evidence="2">cv. Punajuju</strain>
    </source>
</reference>
<dbReference type="Proteomes" id="UP001055811">
    <property type="component" value="Linkage Group LG03"/>
</dbReference>
<sequence length="150" mass="17188">MGWLKAVVPCAEGLCYQWKKHVDVETLIEHPDVIYSECKHDFVESFPIPPPHLYDLMDYQIPPFCNEIVQFLRAIASPVDDNDFPFLTPPQMTPFISAPSLRNLTTITVIIMTMGVVNNLSTLRTVALENLDDYVNENMIRFLFANPSRE</sequence>
<organism evidence="1 2">
    <name type="scientific">Cichorium intybus</name>
    <name type="common">Chicory</name>
    <dbReference type="NCBI Taxonomy" id="13427"/>
    <lineage>
        <taxon>Eukaryota</taxon>
        <taxon>Viridiplantae</taxon>
        <taxon>Streptophyta</taxon>
        <taxon>Embryophyta</taxon>
        <taxon>Tracheophyta</taxon>
        <taxon>Spermatophyta</taxon>
        <taxon>Magnoliopsida</taxon>
        <taxon>eudicotyledons</taxon>
        <taxon>Gunneridae</taxon>
        <taxon>Pentapetalae</taxon>
        <taxon>asterids</taxon>
        <taxon>campanulids</taxon>
        <taxon>Asterales</taxon>
        <taxon>Asteraceae</taxon>
        <taxon>Cichorioideae</taxon>
        <taxon>Cichorieae</taxon>
        <taxon>Cichoriinae</taxon>
        <taxon>Cichorium</taxon>
    </lineage>
</organism>
<proteinExistence type="predicted"/>
<reference evidence="1 2" key="2">
    <citation type="journal article" date="2022" name="Mol. Ecol. Resour.">
        <title>The genomes of chicory, endive, great burdock and yacon provide insights into Asteraceae paleo-polyploidization history and plant inulin production.</title>
        <authorList>
            <person name="Fan W."/>
            <person name="Wang S."/>
            <person name="Wang H."/>
            <person name="Wang A."/>
            <person name="Jiang F."/>
            <person name="Liu H."/>
            <person name="Zhao H."/>
            <person name="Xu D."/>
            <person name="Zhang Y."/>
        </authorList>
    </citation>
    <scope>NUCLEOTIDE SEQUENCE [LARGE SCALE GENOMIC DNA]</scope>
    <source>
        <strain evidence="2">cv. Punajuju</strain>
        <tissue evidence="1">Leaves</tissue>
    </source>
</reference>